<protein>
    <submittedName>
        <fullName evidence="4">Signal transduction histidine kinase</fullName>
    </submittedName>
</protein>
<feature type="domain" description="Signal transduction histidine kinase internal region" evidence="3">
    <location>
        <begin position="156"/>
        <end position="233"/>
    </location>
</feature>
<accession>A0A7U4E610</accession>
<dbReference type="GO" id="GO:0000155">
    <property type="term" value="F:phosphorelay sensor kinase activity"/>
    <property type="evidence" value="ECO:0007669"/>
    <property type="project" value="InterPro"/>
</dbReference>
<evidence type="ECO:0000256" key="1">
    <source>
        <dbReference type="SAM" id="Coils"/>
    </source>
</evidence>
<feature type="transmembrane region" description="Helical" evidence="2">
    <location>
        <begin position="36"/>
        <end position="57"/>
    </location>
</feature>
<evidence type="ECO:0000313" key="5">
    <source>
        <dbReference type="Proteomes" id="UP000000493"/>
    </source>
</evidence>
<sequence length="340" mass="40280">MKISFTYRQILLHLAWWVFYIGNFLIGMYMRMADPGLIFFDMCLHFLSGILFFYFYINITAYWIFEKKIFWMGALLFIVNASILYGIQASRVLYADYLGKRNEIPQFYLQFHTLILGYLRDVVQFTGYGTMYWFYNQFYKQQKEKLQLEQRSHEIEVSFLKSQINEHFTYNMLNRFHTEASKYSDQLAEGILSLSDLMRYSVSEQENTMVALSEEIKYTQTLIELNRQRLDNQVEVHFEQEGTGMADWKIPHLCILTLVENAFKHGALKQAPLELHLNVMPEQLRFSTKNKIKPSSNEPSTGIGVKNLQRRLDLLCEGLATLEYRIEEKYFYTDLVIKAP</sequence>
<dbReference type="Pfam" id="PF06580">
    <property type="entry name" value="His_kinase"/>
    <property type="match status" value="1"/>
</dbReference>
<proteinExistence type="predicted"/>
<reference evidence="5" key="1">
    <citation type="submission" date="2011-06" db="EMBL/GenBank/DDBJ databases">
        <title>The complete genome of chromosome of Runella slithyformis DSM 19594.</title>
        <authorList>
            <consortium name="US DOE Joint Genome Institute (JGI-PGF)"/>
            <person name="Lucas S."/>
            <person name="Han J."/>
            <person name="Lapidus A."/>
            <person name="Bruce D."/>
            <person name="Goodwin L."/>
            <person name="Pitluck S."/>
            <person name="Peters L."/>
            <person name="Kyrpides N."/>
            <person name="Mavromatis K."/>
            <person name="Ivanova N."/>
            <person name="Ovchinnikova G."/>
            <person name="Zhang X."/>
            <person name="Misra M."/>
            <person name="Detter J.C."/>
            <person name="Tapia R."/>
            <person name="Han C."/>
            <person name="Land M."/>
            <person name="Hauser L."/>
            <person name="Markowitz V."/>
            <person name="Cheng J.-F."/>
            <person name="Hugenholtz P."/>
            <person name="Woyke T."/>
            <person name="Wu D."/>
            <person name="Tindall B."/>
            <person name="Faehrich R."/>
            <person name="Brambilla E."/>
            <person name="Klenk H.-P."/>
            <person name="Eisen J.A."/>
        </authorList>
    </citation>
    <scope>NUCLEOTIDE SEQUENCE [LARGE SCALE GENOMIC DNA]</scope>
    <source>
        <strain evidence="5">ATCC 29530 / DSM 19594 / LMG 11500 / NCIMB 11436 / LSU 4</strain>
    </source>
</reference>
<dbReference type="InterPro" id="IPR010559">
    <property type="entry name" value="Sig_transdc_His_kin_internal"/>
</dbReference>
<keyword evidence="2" id="KW-0812">Transmembrane</keyword>
<keyword evidence="5" id="KW-1185">Reference proteome</keyword>
<gene>
    <name evidence="4" type="ordered locus">Runsl_2459</name>
</gene>
<keyword evidence="4" id="KW-0808">Transferase</keyword>
<evidence type="ECO:0000259" key="3">
    <source>
        <dbReference type="Pfam" id="PF06580"/>
    </source>
</evidence>
<feature type="transmembrane region" description="Helical" evidence="2">
    <location>
        <begin position="12"/>
        <end position="30"/>
    </location>
</feature>
<dbReference type="InterPro" id="IPR050640">
    <property type="entry name" value="Bact_2-comp_sensor_kinase"/>
</dbReference>
<organism evidence="4 5">
    <name type="scientific">Runella slithyformis (strain ATCC 29530 / DSM 19594 / LMG 11500 / NCIMB 11436 / LSU 4)</name>
    <dbReference type="NCBI Taxonomy" id="761193"/>
    <lineage>
        <taxon>Bacteria</taxon>
        <taxon>Pseudomonadati</taxon>
        <taxon>Bacteroidota</taxon>
        <taxon>Cytophagia</taxon>
        <taxon>Cytophagales</taxon>
        <taxon>Spirosomataceae</taxon>
        <taxon>Runella</taxon>
    </lineage>
</organism>
<keyword evidence="2" id="KW-0472">Membrane</keyword>
<dbReference type="EMBL" id="CP002859">
    <property type="protein sequence ID" value="AEI48864.1"/>
    <property type="molecule type" value="Genomic_DNA"/>
</dbReference>
<dbReference type="PANTHER" id="PTHR34220">
    <property type="entry name" value="SENSOR HISTIDINE KINASE YPDA"/>
    <property type="match status" value="1"/>
</dbReference>
<keyword evidence="2" id="KW-1133">Transmembrane helix</keyword>
<dbReference type="GO" id="GO:0016020">
    <property type="term" value="C:membrane"/>
    <property type="evidence" value="ECO:0007669"/>
    <property type="project" value="InterPro"/>
</dbReference>
<dbReference type="Proteomes" id="UP000000493">
    <property type="component" value="Chromosome"/>
</dbReference>
<dbReference type="InterPro" id="IPR036890">
    <property type="entry name" value="HATPase_C_sf"/>
</dbReference>
<reference evidence="4 5" key="2">
    <citation type="journal article" date="2012" name="Stand. Genomic Sci.">
        <title>Complete genome sequence of the aquatic bacterium Runella slithyformis type strain (LSU 4(T)).</title>
        <authorList>
            <person name="Copeland A."/>
            <person name="Zhang X."/>
            <person name="Misra M."/>
            <person name="Lapidus A."/>
            <person name="Nolan M."/>
            <person name="Lucas S."/>
            <person name="Deshpande S."/>
            <person name="Cheng J.F."/>
            <person name="Tapia R."/>
            <person name="Goodwin L.A."/>
            <person name="Pitluck S."/>
            <person name="Liolios K."/>
            <person name="Pagani I."/>
            <person name="Ivanova N."/>
            <person name="Mikhailova N."/>
            <person name="Pati A."/>
            <person name="Chen A."/>
            <person name="Palaniappan K."/>
            <person name="Land M."/>
            <person name="Hauser L."/>
            <person name="Pan C."/>
            <person name="Jeffries C.D."/>
            <person name="Detter J.C."/>
            <person name="Brambilla E.M."/>
            <person name="Rohde M."/>
            <person name="Djao O.D."/>
            <person name="Goker M."/>
            <person name="Sikorski J."/>
            <person name="Tindall B.J."/>
            <person name="Woyke T."/>
            <person name="Bristow J."/>
            <person name="Eisen J.A."/>
            <person name="Markowitz V."/>
            <person name="Hugenholtz P."/>
            <person name="Kyrpides N.C."/>
            <person name="Klenk H.P."/>
            <person name="Mavromatis K."/>
        </authorList>
    </citation>
    <scope>NUCLEOTIDE SEQUENCE [LARGE SCALE GENOMIC DNA]</scope>
    <source>
        <strain evidence="5">ATCC 29530 / DSM 19594 / LMG 11500 / NCIMB 11436 / LSU 4</strain>
    </source>
</reference>
<dbReference type="AlphaFoldDB" id="A0A7U4E610"/>
<dbReference type="KEGG" id="rsi:Runsl_2459"/>
<keyword evidence="4" id="KW-0418">Kinase</keyword>
<evidence type="ECO:0000313" key="4">
    <source>
        <dbReference type="EMBL" id="AEI48864.1"/>
    </source>
</evidence>
<feature type="transmembrane region" description="Helical" evidence="2">
    <location>
        <begin position="107"/>
        <end position="135"/>
    </location>
</feature>
<dbReference type="Gene3D" id="3.30.565.10">
    <property type="entry name" value="Histidine kinase-like ATPase, C-terminal domain"/>
    <property type="match status" value="1"/>
</dbReference>
<keyword evidence="1" id="KW-0175">Coiled coil</keyword>
<feature type="coiled-coil region" evidence="1">
    <location>
        <begin position="136"/>
        <end position="163"/>
    </location>
</feature>
<dbReference type="PANTHER" id="PTHR34220:SF7">
    <property type="entry name" value="SENSOR HISTIDINE KINASE YPDA"/>
    <property type="match status" value="1"/>
</dbReference>
<feature type="transmembrane region" description="Helical" evidence="2">
    <location>
        <begin position="69"/>
        <end position="87"/>
    </location>
</feature>
<evidence type="ECO:0000256" key="2">
    <source>
        <dbReference type="SAM" id="Phobius"/>
    </source>
</evidence>
<name>A0A7U4E610_RUNSL</name>